<comment type="caution">
    <text evidence="1">The sequence shown here is derived from an EMBL/GenBank/DDBJ whole genome shotgun (WGS) entry which is preliminary data.</text>
</comment>
<reference evidence="2" key="1">
    <citation type="journal article" date="2019" name="Int. J. Syst. Evol. Microbiol.">
        <title>The Global Catalogue of Microorganisms (GCM) 10K type strain sequencing project: providing services to taxonomists for standard genome sequencing and annotation.</title>
        <authorList>
            <consortium name="The Broad Institute Genomics Platform"/>
            <consortium name="The Broad Institute Genome Sequencing Center for Infectious Disease"/>
            <person name="Wu L."/>
            <person name="Ma J."/>
        </authorList>
    </citation>
    <scope>NUCLEOTIDE SEQUENCE [LARGE SCALE GENOMIC DNA]</scope>
    <source>
        <strain evidence="2">CCUG 43117</strain>
    </source>
</reference>
<dbReference type="EMBL" id="JBHSLU010000087">
    <property type="protein sequence ID" value="MFC5508377.1"/>
    <property type="molecule type" value="Genomic_DNA"/>
</dbReference>
<dbReference type="RefSeq" id="WP_377817796.1">
    <property type="nucleotide sequence ID" value="NZ_JBHSLU010000087.1"/>
</dbReference>
<evidence type="ECO:0000313" key="1">
    <source>
        <dbReference type="EMBL" id="MFC5508377.1"/>
    </source>
</evidence>
<proteinExistence type="predicted"/>
<organism evidence="1 2">
    <name type="scientific">Bosea massiliensis</name>
    <dbReference type="NCBI Taxonomy" id="151419"/>
    <lineage>
        <taxon>Bacteria</taxon>
        <taxon>Pseudomonadati</taxon>
        <taxon>Pseudomonadota</taxon>
        <taxon>Alphaproteobacteria</taxon>
        <taxon>Hyphomicrobiales</taxon>
        <taxon>Boseaceae</taxon>
        <taxon>Bosea</taxon>
    </lineage>
</organism>
<protein>
    <submittedName>
        <fullName evidence="1">Uncharacterized protein</fullName>
    </submittedName>
</protein>
<sequence>MWSAPTTDAELKKRIVGILIHEVVADIDDATSEIVLILHWADGAHDQMRRNADACRATAHPVFRRASLGLTQFRCRLGVF</sequence>
<name>A0ABW0P8F6_9HYPH</name>
<keyword evidence="2" id="KW-1185">Reference proteome</keyword>
<dbReference type="Proteomes" id="UP001596060">
    <property type="component" value="Unassembled WGS sequence"/>
</dbReference>
<gene>
    <name evidence="1" type="ORF">ACFPN9_24330</name>
</gene>
<evidence type="ECO:0000313" key="2">
    <source>
        <dbReference type="Proteomes" id="UP001596060"/>
    </source>
</evidence>
<accession>A0ABW0P8F6</accession>